<keyword evidence="3" id="KW-1185">Reference proteome</keyword>
<dbReference type="EMBL" id="NJET01000034">
    <property type="protein sequence ID" value="PHH64228.1"/>
    <property type="molecule type" value="Genomic_DNA"/>
</dbReference>
<organism evidence="2 3">
    <name type="scientific">Ophiocordyceps australis</name>
    <dbReference type="NCBI Taxonomy" id="1399860"/>
    <lineage>
        <taxon>Eukaryota</taxon>
        <taxon>Fungi</taxon>
        <taxon>Dikarya</taxon>
        <taxon>Ascomycota</taxon>
        <taxon>Pezizomycotina</taxon>
        <taxon>Sordariomycetes</taxon>
        <taxon>Hypocreomycetidae</taxon>
        <taxon>Hypocreales</taxon>
        <taxon>Ophiocordycipitaceae</taxon>
        <taxon>Ophiocordyceps</taxon>
    </lineage>
</organism>
<gene>
    <name evidence="2" type="ORF">CDD81_4842</name>
</gene>
<evidence type="ECO:0000313" key="2">
    <source>
        <dbReference type="EMBL" id="PHH64228.1"/>
    </source>
</evidence>
<dbReference type="Proteomes" id="UP000226192">
    <property type="component" value="Unassembled WGS sequence"/>
</dbReference>
<evidence type="ECO:0000256" key="1">
    <source>
        <dbReference type="SAM" id="MobiDB-lite"/>
    </source>
</evidence>
<protein>
    <submittedName>
        <fullName evidence="2">Uncharacterized protein</fullName>
    </submittedName>
</protein>
<sequence>MGQRGALSSKKRNTTEKAFPSPCLDSHFSEQQAGLELPKRKGNQGIQRGSPVGGIIFQQLPALDLSLSGHNHPACVPRINS</sequence>
<reference evidence="2 3" key="1">
    <citation type="submission" date="2017-06" db="EMBL/GenBank/DDBJ databases">
        <title>Ant-infecting Ophiocordyceps genomes reveal a high diversity of potential behavioral manipulation genes and a possible major role for enterotoxins.</title>
        <authorList>
            <person name="De Bekker C."/>
            <person name="Evans H.C."/>
            <person name="Brachmann A."/>
            <person name="Hughes D.P."/>
        </authorList>
    </citation>
    <scope>NUCLEOTIDE SEQUENCE [LARGE SCALE GENOMIC DNA]</scope>
    <source>
        <strain evidence="2 3">Map64</strain>
    </source>
</reference>
<accession>A0A2C5XIV0</accession>
<name>A0A2C5XIV0_9HYPO</name>
<evidence type="ECO:0000313" key="3">
    <source>
        <dbReference type="Proteomes" id="UP000226192"/>
    </source>
</evidence>
<proteinExistence type="predicted"/>
<dbReference type="AlphaFoldDB" id="A0A2C5XIV0"/>
<feature type="region of interest" description="Disordered" evidence="1">
    <location>
        <begin position="1"/>
        <end position="47"/>
    </location>
</feature>
<comment type="caution">
    <text evidence="2">The sequence shown here is derived from an EMBL/GenBank/DDBJ whole genome shotgun (WGS) entry which is preliminary data.</text>
</comment>